<keyword evidence="4" id="KW-0411">Iron-sulfur</keyword>
<dbReference type="InterPro" id="IPR044811">
    <property type="entry name" value="DME/ROS1"/>
</dbReference>
<dbReference type="GO" id="GO:0019104">
    <property type="term" value="F:DNA N-glycosylase activity"/>
    <property type="evidence" value="ECO:0007669"/>
    <property type="project" value="InterPro"/>
</dbReference>
<dbReference type="InterPro" id="IPR003651">
    <property type="entry name" value="Endonuclease3_FeS-loop_motif"/>
</dbReference>
<dbReference type="GO" id="GO:0046872">
    <property type="term" value="F:metal ion binding"/>
    <property type="evidence" value="ECO:0007669"/>
    <property type="project" value="UniProtKB-KW"/>
</dbReference>
<organism evidence="7 8">
    <name type="scientific">Zizania palustris</name>
    <name type="common">Northern wild rice</name>
    <dbReference type="NCBI Taxonomy" id="103762"/>
    <lineage>
        <taxon>Eukaryota</taxon>
        <taxon>Viridiplantae</taxon>
        <taxon>Streptophyta</taxon>
        <taxon>Embryophyta</taxon>
        <taxon>Tracheophyta</taxon>
        <taxon>Spermatophyta</taxon>
        <taxon>Magnoliopsida</taxon>
        <taxon>Liliopsida</taxon>
        <taxon>Poales</taxon>
        <taxon>Poaceae</taxon>
        <taxon>BOP clade</taxon>
        <taxon>Oryzoideae</taxon>
        <taxon>Oryzeae</taxon>
        <taxon>Zizaniinae</taxon>
        <taxon>Zizania</taxon>
    </lineage>
</organism>
<feature type="region of interest" description="Disordered" evidence="5">
    <location>
        <begin position="178"/>
        <end position="198"/>
    </location>
</feature>
<evidence type="ECO:0000256" key="4">
    <source>
        <dbReference type="ARBA" id="ARBA00023014"/>
    </source>
</evidence>
<feature type="region of interest" description="Disordered" evidence="5">
    <location>
        <begin position="1002"/>
        <end position="1032"/>
    </location>
</feature>
<feature type="domain" description="Demeter RRM-fold" evidence="6">
    <location>
        <begin position="901"/>
        <end position="1001"/>
    </location>
</feature>
<feature type="region of interest" description="Disordered" evidence="5">
    <location>
        <begin position="1"/>
        <end position="134"/>
    </location>
</feature>
<evidence type="ECO:0000313" key="8">
    <source>
        <dbReference type="Proteomes" id="UP000729402"/>
    </source>
</evidence>
<dbReference type="PANTHER" id="PTHR46213">
    <property type="entry name" value="TRANSCRIPTIONAL ACTIVATOR DEMETER"/>
    <property type="match status" value="1"/>
</dbReference>
<dbReference type="EMBL" id="JAAALK010000283">
    <property type="protein sequence ID" value="KAG8070727.1"/>
    <property type="molecule type" value="Genomic_DNA"/>
</dbReference>
<feature type="compositionally biased region" description="Basic and acidic residues" evidence="5">
    <location>
        <begin position="22"/>
        <end position="32"/>
    </location>
</feature>
<evidence type="ECO:0000259" key="6">
    <source>
        <dbReference type="Pfam" id="PF15628"/>
    </source>
</evidence>
<evidence type="ECO:0000256" key="3">
    <source>
        <dbReference type="ARBA" id="ARBA00023004"/>
    </source>
</evidence>
<sequence length="1032" mass="115619">MEEAEAADLRPLPGMSPATPDIARKPARRIEADADGSSLSTAAPAPALMGAGKVESDDFASAPPLAEEQCQAEPGMAAEEDCAPSTQESTVSPPPESECCEKIAQQEGAASAIPTPEKVEATPRRPRKRSTKGVPRFKVMKDTLFTKRKATPKTATPIKVRTKRKVRETGDQPVDKAVKRKAKDNGDQPVGKPVNRKLDFVDDPGNFRSQLKDNLKCLAKVHSLKDDLGTGKGNRRGKKRKLMGRKRQEVGELAIVPYQKAPAADASSSSALVPSGNSTELVIVHRRNRLKKLRTRVLGLDESTLQVYDALRKWDLIDSESFDGTNIGSGLEWDKIRQDFEDCVDEFIAAVHGLLGPRNFSEWGGSVIDSVVGTFLTQNVADNLSSNAFMNLAAKFPPIKRRINNEVNLNLSPLIDDMRQKLNLNEQYNGTDNTDSGNSVFTKSVDFEKETGYNQEVKGNYGQDYKTIMENFISVMNQEDISTWDDDHLMNMVKDKFGTPICPIQTLRNLIATQRLEDTSHWDKLREEAYNKGYNNTRGTGISDSVDWEALLHAPAVEVANCIVVRGQHYVMASRIQAFLMRVKKDHGSFDLEWLRYVPRQSAKDYLLSILGLGDKSVDCIRLLSLKHKAFPVDVNVARIVTRLGWINLEPVPDEKFHLVDLYPIMSDVQRYLWPRLCTIQKEKLYELHCLMITFGKVLCTKVNPNCSACPLSAKCKYYNSSFARAGEQSIFSTKVYGHGHGENQASMVTPGSILSNGSHIARESIHDCNPIIEAPRSPEHEFEESDNEQEEAYEDDLCDLEDAVPEVQYADVIDLSSKHMVNNGSWTPSTGKDLVLANPRHAFVQNKKMKNTGRLRTEYNAYVLPDDHEILEEFEERVQEDPSPYLLIVTSFPDDCTVKGTILIPCRTATRGNFPLNGTYFQDHEVFADHSSSRSPITIPREYVWMLDRRTVYLGASIHSITKGQTRQEIQECFMKGYICVRGFDRKTRYPKRLCASLHATNEKKETGQNSRKRTKTSKEGTVHDKAPPAK</sequence>
<keyword evidence="8" id="KW-1185">Reference proteome</keyword>
<dbReference type="InterPro" id="IPR028925">
    <property type="entry name" value="RRM_DME"/>
</dbReference>
<keyword evidence="3" id="KW-0408">Iron</keyword>
<feature type="compositionally biased region" description="Basic and acidic residues" evidence="5">
    <location>
        <begin position="1018"/>
        <end position="1032"/>
    </location>
</feature>
<dbReference type="Pfam" id="PF15628">
    <property type="entry name" value="RRM_DME"/>
    <property type="match status" value="1"/>
</dbReference>
<comment type="caution">
    <text evidence="7">The sequence shown here is derived from an EMBL/GenBank/DDBJ whole genome shotgun (WGS) entry which is preliminary data.</text>
</comment>
<dbReference type="GO" id="GO:0051539">
    <property type="term" value="F:4 iron, 4 sulfur cluster binding"/>
    <property type="evidence" value="ECO:0007669"/>
    <property type="project" value="InterPro"/>
</dbReference>
<evidence type="ECO:0000256" key="5">
    <source>
        <dbReference type="SAM" id="MobiDB-lite"/>
    </source>
</evidence>
<dbReference type="GO" id="GO:0006284">
    <property type="term" value="P:base-excision repair"/>
    <property type="evidence" value="ECO:0007669"/>
    <property type="project" value="InterPro"/>
</dbReference>
<reference evidence="7" key="2">
    <citation type="submission" date="2021-02" db="EMBL/GenBank/DDBJ databases">
        <authorList>
            <person name="Kimball J.A."/>
            <person name="Haas M.W."/>
            <person name="Macchietto M."/>
            <person name="Kono T."/>
            <person name="Duquette J."/>
            <person name="Shao M."/>
        </authorList>
    </citation>
    <scope>NUCLEOTIDE SEQUENCE</scope>
    <source>
        <tissue evidence="7">Fresh leaf tissue</tissue>
    </source>
</reference>
<evidence type="ECO:0000256" key="2">
    <source>
        <dbReference type="ARBA" id="ARBA00022723"/>
    </source>
</evidence>
<comment type="cofactor">
    <cofactor evidence="1">
        <name>[4Fe-4S] cluster</name>
        <dbReference type="ChEBI" id="CHEBI:49883"/>
    </cofactor>
</comment>
<dbReference type="SMART" id="SM00525">
    <property type="entry name" value="FES"/>
    <property type="match status" value="1"/>
</dbReference>
<reference evidence="7" key="1">
    <citation type="journal article" date="2021" name="bioRxiv">
        <title>Whole Genome Assembly and Annotation of Northern Wild Rice, Zizania palustris L., Supports a Whole Genome Duplication in the Zizania Genus.</title>
        <authorList>
            <person name="Haas M."/>
            <person name="Kono T."/>
            <person name="Macchietto M."/>
            <person name="Millas R."/>
            <person name="McGilp L."/>
            <person name="Shao M."/>
            <person name="Duquette J."/>
            <person name="Hirsch C.N."/>
            <person name="Kimball J."/>
        </authorList>
    </citation>
    <scope>NUCLEOTIDE SEQUENCE</scope>
    <source>
        <tissue evidence="7">Fresh leaf tissue</tissue>
    </source>
</reference>
<dbReference type="PANTHER" id="PTHR46213:SF4">
    <property type="entry name" value="OS02G0496500 PROTEIN"/>
    <property type="match status" value="1"/>
</dbReference>
<dbReference type="OrthoDB" id="5607at2759"/>
<dbReference type="AlphaFoldDB" id="A0A8J5VHE7"/>
<dbReference type="CDD" id="cd00056">
    <property type="entry name" value="ENDO3c"/>
    <property type="match status" value="1"/>
</dbReference>
<evidence type="ECO:0000313" key="7">
    <source>
        <dbReference type="EMBL" id="KAG8070727.1"/>
    </source>
</evidence>
<dbReference type="InterPro" id="IPR003265">
    <property type="entry name" value="HhH-GPD_domain"/>
</dbReference>
<proteinExistence type="predicted"/>
<name>A0A8J5VHE7_ZIZPA</name>
<accession>A0A8J5VHE7</accession>
<keyword evidence="2" id="KW-0479">Metal-binding</keyword>
<gene>
    <name evidence="7" type="ORF">GUJ93_ZPchr0006g44930</name>
</gene>
<dbReference type="GO" id="GO:0141166">
    <property type="term" value="P:chromosomal 5-methylcytosine DNA demethylation pathway"/>
    <property type="evidence" value="ECO:0007669"/>
    <property type="project" value="InterPro"/>
</dbReference>
<dbReference type="Proteomes" id="UP000729402">
    <property type="component" value="Unassembled WGS sequence"/>
</dbReference>
<protein>
    <recommendedName>
        <fullName evidence="6">Demeter RRM-fold domain-containing protein</fullName>
    </recommendedName>
</protein>
<evidence type="ECO:0000256" key="1">
    <source>
        <dbReference type="ARBA" id="ARBA00001966"/>
    </source>
</evidence>
<dbReference type="GO" id="GO:0035514">
    <property type="term" value="F:DNA demethylase activity"/>
    <property type="evidence" value="ECO:0007669"/>
    <property type="project" value="InterPro"/>
</dbReference>